<proteinExistence type="predicted"/>
<name>A0ABQ5P0G4_9ACTN</name>
<reference evidence="3 4" key="1">
    <citation type="submission" date="2022-10" db="EMBL/GenBank/DDBJ databases">
        <title>Draft genome sequence of Streptomyces sp. YSPA8.</title>
        <authorList>
            <person name="Moriuchi R."/>
            <person name="Dohra H."/>
            <person name="Yamamura H."/>
            <person name="Kodani S."/>
        </authorList>
    </citation>
    <scope>NUCLEOTIDE SEQUENCE [LARGE SCALE GENOMIC DNA]</scope>
    <source>
        <strain evidence="3 4">YSPA8</strain>
    </source>
</reference>
<keyword evidence="3" id="KW-0449">Lipoprotein</keyword>
<comment type="caution">
    <text evidence="3">The sequence shown here is derived from an EMBL/GenBank/DDBJ whole genome shotgun (WGS) entry which is preliminary data.</text>
</comment>
<dbReference type="Proteomes" id="UP001291653">
    <property type="component" value="Unassembled WGS sequence"/>
</dbReference>
<dbReference type="EMBL" id="BSBI01000006">
    <property type="protein sequence ID" value="GLF96102.1"/>
    <property type="molecule type" value="Genomic_DNA"/>
</dbReference>
<accession>A0ABQ5P0G4</accession>
<organism evidence="3 4">
    <name type="scientific">Streptomyces yaizuensis</name>
    <dbReference type="NCBI Taxonomy" id="2989713"/>
    <lineage>
        <taxon>Bacteria</taxon>
        <taxon>Bacillati</taxon>
        <taxon>Actinomycetota</taxon>
        <taxon>Actinomycetes</taxon>
        <taxon>Kitasatosporales</taxon>
        <taxon>Streptomycetaceae</taxon>
        <taxon>Streptomyces</taxon>
    </lineage>
</organism>
<keyword evidence="4" id="KW-1185">Reference proteome</keyword>
<feature type="chain" id="PRO_5047322070" evidence="2">
    <location>
        <begin position="20"/>
        <end position="212"/>
    </location>
</feature>
<evidence type="ECO:0000256" key="1">
    <source>
        <dbReference type="SAM" id="MobiDB-lite"/>
    </source>
</evidence>
<keyword evidence="2" id="KW-0732">Signal</keyword>
<gene>
    <name evidence="3" type="ORF">SYYSPA8_17415</name>
</gene>
<evidence type="ECO:0000256" key="2">
    <source>
        <dbReference type="SAM" id="SignalP"/>
    </source>
</evidence>
<sequence length="212" mass="22462">MGAMIALAAFGLFAAGCSAGGDGVKDEGSAPTAQVAAETSPGPKASGGLTDVRVKDPLEVDAVELLRGDPKVAAWLTEDLEPCTPEGYPIDVSYGFLTGGRDPDVVINVLTCTDTVGLASFVYRVNGERYENVYRTEEPASRAVIDRGDLLVTQEIPGGKDPDSGPAAVDRTTLRWDGTKFDRVHWAREVNSTTVGQDELSGLEKTETRNES</sequence>
<evidence type="ECO:0000313" key="4">
    <source>
        <dbReference type="Proteomes" id="UP001291653"/>
    </source>
</evidence>
<evidence type="ECO:0000313" key="3">
    <source>
        <dbReference type="EMBL" id="GLF96102.1"/>
    </source>
</evidence>
<feature type="region of interest" description="Disordered" evidence="1">
    <location>
        <begin position="24"/>
        <end position="50"/>
    </location>
</feature>
<protein>
    <submittedName>
        <fullName evidence="3">LppP/LprE family lipoprotein</fullName>
    </submittedName>
</protein>
<feature type="signal peptide" evidence="2">
    <location>
        <begin position="1"/>
        <end position="19"/>
    </location>
</feature>